<evidence type="ECO:0000259" key="4">
    <source>
        <dbReference type="PROSITE" id="PS50949"/>
    </source>
</evidence>
<dbReference type="SUPFAM" id="SSF48008">
    <property type="entry name" value="GntR ligand-binding domain-like"/>
    <property type="match status" value="1"/>
</dbReference>
<proteinExistence type="predicted"/>
<comment type="caution">
    <text evidence="5">The sequence shown here is derived from an EMBL/GenBank/DDBJ whole genome shotgun (WGS) entry which is preliminary data.</text>
</comment>
<name>A0A318JKX1_9NEIS</name>
<dbReference type="PROSITE" id="PS50949">
    <property type="entry name" value="HTH_GNTR"/>
    <property type="match status" value="1"/>
</dbReference>
<evidence type="ECO:0000313" key="5">
    <source>
        <dbReference type="EMBL" id="PXX51265.1"/>
    </source>
</evidence>
<sequence length="215" mass="24334">MKTSASSTLQDETYTTLRQWLSLGRWLPGERLKIKQLAQDMQVGEMPVRTALQRLVAEKALANIPNCGVTVPQLSRTQFDDILQTRMLLEGEAAEKGARNLSSADFKLLEQLTATMEQAIKEHDVKGYLTANEEFHITLYRASGSAMLLALIESVWLHVGPISNQLHQDPHVWSIMNDCHEDMMRALQRQDPSAVRRAIERDLFNAGQYLKTLCN</sequence>
<evidence type="ECO:0000256" key="2">
    <source>
        <dbReference type="ARBA" id="ARBA00023125"/>
    </source>
</evidence>
<dbReference type="RefSeq" id="WP_059286694.1">
    <property type="nucleotide sequence ID" value="NZ_LNQU01000101.1"/>
</dbReference>
<dbReference type="OrthoDB" id="7003764at2"/>
<dbReference type="Pfam" id="PF07729">
    <property type="entry name" value="FCD"/>
    <property type="match status" value="1"/>
</dbReference>
<reference evidence="5 6" key="1">
    <citation type="submission" date="2018-05" db="EMBL/GenBank/DDBJ databases">
        <title>Genomic Encyclopedia of Type Strains, Phase IV (KMG-IV): sequencing the most valuable type-strain genomes for metagenomic binning, comparative biology and taxonomic classification.</title>
        <authorList>
            <person name="Goeker M."/>
        </authorList>
    </citation>
    <scope>NUCLEOTIDE SEQUENCE [LARGE SCALE GENOMIC DNA]</scope>
    <source>
        <strain evidence="5 6">DSM 25134</strain>
    </source>
</reference>
<keyword evidence="2" id="KW-0238">DNA-binding</keyword>
<dbReference type="InterPro" id="IPR008920">
    <property type="entry name" value="TF_FadR/GntR_C"/>
</dbReference>
<dbReference type="Pfam" id="PF00392">
    <property type="entry name" value="GntR"/>
    <property type="match status" value="1"/>
</dbReference>
<protein>
    <submittedName>
        <fullName evidence="5">GntR family transcriptional regulator</fullName>
    </submittedName>
</protein>
<keyword evidence="6" id="KW-1185">Reference proteome</keyword>
<accession>A0A318JKX1</accession>
<evidence type="ECO:0000256" key="3">
    <source>
        <dbReference type="ARBA" id="ARBA00023163"/>
    </source>
</evidence>
<dbReference type="PANTHER" id="PTHR43537">
    <property type="entry name" value="TRANSCRIPTIONAL REGULATOR, GNTR FAMILY"/>
    <property type="match status" value="1"/>
</dbReference>
<dbReference type="GO" id="GO:0003677">
    <property type="term" value="F:DNA binding"/>
    <property type="evidence" value="ECO:0007669"/>
    <property type="project" value="UniProtKB-KW"/>
</dbReference>
<dbReference type="GO" id="GO:0003700">
    <property type="term" value="F:DNA-binding transcription factor activity"/>
    <property type="evidence" value="ECO:0007669"/>
    <property type="project" value="InterPro"/>
</dbReference>
<gene>
    <name evidence="5" type="ORF">DFR38_101327</name>
</gene>
<evidence type="ECO:0000313" key="6">
    <source>
        <dbReference type="Proteomes" id="UP000248395"/>
    </source>
</evidence>
<keyword evidence="3" id="KW-0804">Transcription</keyword>
<dbReference type="PANTHER" id="PTHR43537:SF39">
    <property type="entry name" value="HTH-TYPE TRANSCRIPTIONAL REGULATOR MCBR"/>
    <property type="match status" value="1"/>
</dbReference>
<dbReference type="InterPro" id="IPR036388">
    <property type="entry name" value="WH-like_DNA-bd_sf"/>
</dbReference>
<feature type="domain" description="HTH gntR-type" evidence="4">
    <location>
        <begin position="7"/>
        <end position="74"/>
    </location>
</feature>
<dbReference type="InterPro" id="IPR011711">
    <property type="entry name" value="GntR_C"/>
</dbReference>
<dbReference type="AlphaFoldDB" id="A0A318JKX1"/>
<dbReference type="Gene3D" id="1.10.10.10">
    <property type="entry name" value="Winged helix-like DNA-binding domain superfamily/Winged helix DNA-binding domain"/>
    <property type="match status" value="1"/>
</dbReference>
<dbReference type="InterPro" id="IPR000524">
    <property type="entry name" value="Tscrpt_reg_HTH_GntR"/>
</dbReference>
<organism evidence="5 6">
    <name type="scientific">Aquitalea magnusonii</name>
    <dbReference type="NCBI Taxonomy" id="332411"/>
    <lineage>
        <taxon>Bacteria</taxon>
        <taxon>Pseudomonadati</taxon>
        <taxon>Pseudomonadota</taxon>
        <taxon>Betaproteobacteria</taxon>
        <taxon>Neisseriales</taxon>
        <taxon>Chromobacteriaceae</taxon>
        <taxon>Aquitalea</taxon>
    </lineage>
</organism>
<dbReference type="SMART" id="SM00345">
    <property type="entry name" value="HTH_GNTR"/>
    <property type="match status" value="1"/>
</dbReference>
<dbReference type="SUPFAM" id="SSF46785">
    <property type="entry name" value="Winged helix' DNA-binding domain"/>
    <property type="match status" value="1"/>
</dbReference>
<dbReference type="EMBL" id="QJKC01000001">
    <property type="protein sequence ID" value="PXX51265.1"/>
    <property type="molecule type" value="Genomic_DNA"/>
</dbReference>
<keyword evidence="1" id="KW-0805">Transcription regulation</keyword>
<dbReference type="Gene3D" id="1.20.120.530">
    <property type="entry name" value="GntR ligand-binding domain-like"/>
    <property type="match status" value="1"/>
</dbReference>
<dbReference type="SMART" id="SM00895">
    <property type="entry name" value="FCD"/>
    <property type="match status" value="1"/>
</dbReference>
<dbReference type="InterPro" id="IPR036390">
    <property type="entry name" value="WH_DNA-bd_sf"/>
</dbReference>
<evidence type="ECO:0000256" key="1">
    <source>
        <dbReference type="ARBA" id="ARBA00023015"/>
    </source>
</evidence>
<dbReference type="Proteomes" id="UP000248395">
    <property type="component" value="Unassembled WGS sequence"/>
</dbReference>